<proteinExistence type="predicted"/>
<accession>A0ABP8HP20</accession>
<gene>
    <name evidence="1" type="ORF">GCM10023184_40900</name>
</gene>
<dbReference type="RefSeq" id="WP_345257788.1">
    <property type="nucleotide sequence ID" value="NZ_BAABGY010000016.1"/>
</dbReference>
<organism evidence="1 2">
    <name type="scientific">Flaviaesturariibacter amylovorans</name>
    <dbReference type="NCBI Taxonomy" id="1084520"/>
    <lineage>
        <taxon>Bacteria</taxon>
        <taxon>Pseudomonadati</taxon>
        <taxon>Bacteroidota</taxon>
        <taxon>Chitinophagia</taxon>
        <taxon>Chitinophagales</taxon>
        <taxon>Chitinophagaceae</taxon>
        <taxon>Flaviaestuariibacter</taxon>
    </lineage>
</organism>
<sequence>MHYIDLNSITEEHVCGHWEVFSRALGGTAASVFSDIRIIEIRPGHYRSVNGKERTGEWQVVREDRIIYNPQLKFFIDGQQVGNAIITRLLSERSAGGCVHKLTLYFSTGLELLLHKKDNS</sequence>
<comment type="caution">
    <text evidence="1">The sequence shown here is derived from an EMBL/GenBank/DDBJ whole genome shotgun (WGS) entry which is preliminary data.</text>
</comment>
<dbReference type="EMBL" id="BAABGY010000016">
    <property type="protein sequence ID" value="GAA4341988.1"/>
    <property type="molecule type" value="Genomic_DNA"/>
</dbReference>
<protein>
    <submittedName>
        <fullName evidence="1">Uncharacterized protein</fullName>
    </submittedName>
</protein>
<reference evidence="2" key="1">
    <citation type="journal article" date="2019" name="Int. J. Syst. Evol. Microbiol.">
        <title>The Global Catalogue of Microorganisms (GCM) 10K type strain sequencing project: providing services to taxonomists for standard genome sequencing and annotation.</title>
        <authorList>
            <consortium name="The Broad Institute Genomics Platform"/>
            <consortium name="The Broad Institute Genome Sequencing Center for Infectious Disease"/>
            <person name="Wu L."/>
            <person name="Ma J."/>
        </authorList>
    </citation>
    <scope>NUCLEOTIDE SEQUENCE [LARGE SCALE GENOMIC DNA]</scope>
    <source>
        <strain evidence="2">JCM 17919</strain>
    </source>
</reference>
<name>A0ABP8HP20_9BACT</name>
<keyword evidence="2" id="KW-1185">Reference proteome</keyword>
<evidence type="ECO:0000313" key="1">
    <source>
        <dbReference type="EMBL" id="GAA4341988.1"/>
    </source>
</evidence>
<dbReference type="Proteomes" id="UP001501725">
    <property type="component" value="Unassembled WGS sequence"/>
</dbReference>
<evidence type="ECO:0000313" key="2">
    <source>
        <dbReference type="Proteomes" id="UP001501725"/>
    </source>
</evidence>